<evidence type="ECO:0000313" key="1">
    <source>
        <dbReference type="EMBL" id="PTC32521.1"/>
    </source>
</evidence>
<dbReference type="Proteomes" id="UP000240571">
    <property type="component" value="Unassembled WGS sequence"/>
</dbReference>
<sequence length="72" mass="8262">MRINNVLLECYVANTGPKWERACSRKRWISGYMCGLTHRIREQARSHSFDRVSTVGTVLRVRYPPTPTPGSP</sequence>
<evidence type="ECO:0000313" key="2">
    <source>
        <dbReference type="Proteomes" id="UP000240571"/>
    </source>
</evidence>
<name>A0A2T4GA02_9PSED</name>
<comment type="caution">
    <text evidence="1">The sequence shown here is derived from an EMBL/GenBank/DDBJ whole genome shotgun (WGS) entry which is preliminary data.</text>
</comment>
<dbReference type="OrthoDB" id="7033671at2"/>
<dbReference type="AlphaFoldDB" id="A0A2T4GA02"/>
<protein>
    <submittedName>
        <fullName evidence="1">Uncharacterized protein</fullName>
    </submittedName>
</protein>
<dbReference type="EMBL" id="PYWW01000006">
    <property type="protein sequence ID" value="PTC32521.1"/>
    <property type="molecule type" value="Genomic_DNA"/>
</dbReference>
<reference evidence="1 2" key="1">
    <citation type="submission" date="2018-03" db="EMBL/GenBank/DDBJ databases">
        <title>Diversity of bacteria associated with corn roots inoculated with woodland soils in Canada, and Description of Pseudomonas aylmerense sp. nov.</title>
        <authorList>
            <person name="Tambong J.T."/>
            <person name="Xu R."/>
            <person name="Tchagang C."/>
        </authorList>
    </citation>
    <scope>NUCLEOTIDE SEQUENCE [LARGE SCALE GENOMIC DNA]</scope>
    <source>
        <strain evidence="1 2">S1E44</strain>
    </source>
</reference>
<gene>
    <name evidence="1" type="ORF">C9382_03590</name>
</gene>
<accession>A0A2T4GA02</accession>
<proteinExistence type="predicted"/>
<organism evidence="1 2">
    <name type="scientific">Pseudomonas aylmerensis</name>
    <dbReference type="NCBI Taxonomy" id="1869229"/>
    <lineage>
        <taxon>Bacteria</taxon>
        <taxon>Pseudomonadati</taxon>
        <taxon>Pseudomonadota</taxon>
        <taxon>Gammaproteobacteria</taxon>
        <taxon>Pseudomonadales</taxon>
        <taxon>Pseudomonadaceae</taxon>
        <taxon>Pseudomonas</taxon>
    </lineage>
</organism>